<keyword evidence="7" id="KW-1185">Reference proteome</keyword>
<comment type="similarity">
    <text evidence="1">Belongs to the isocitrate lyase/PEP mutase superfamily. Methylisocitrate lyase family.</text>
</comment>
<dbReference type="Pfam" id="PF13714">
    <property type="entry name" value="PEP_mutase"/>
    <property type="match status" value="1"/>
</dbReference>
<keyword evidence="6" id="KW-0456">Lyase</keyword>
<reference evidence="6 7" key="1">
    <citation type="submission" date="2017-06" db="EMBL/GenBank/DDBJ databases">
        <authorList>
            <person name="Kim H.J."/>
            <person name="Triplett B.A."/>
        </authorList>
    </citation>
    <scope>NUCLEOTIDE SEQUENCE [LARGE SCALE GENOMIC DNA]</scope>
    <source>
        <strain evidence="6">FRACA_ARgP5</strain>
    </source>
</reference>
<dbReference type="EMBL" id="FZMO01000158">
    <property type="protein sequence ID" value="SNQ48362.1"/>
    <property type="molecule type" value="Genomic_DNA"/>
</dbReference>
<dbReference type="InterPro" id="IPR015813">
    <property type="entry name" value="Pyrv/PenolPyrv_kinase-like_dom"/>
</dbReference>
<sequence>MSGADHRARLRALLDAPGAAIVPGAPDALTARLVEQAGFPAVYLSGAGFANVELGVPDVGLVSLTEIAEQTERIREAVDIPLVVDADTGFGGPLNVHRTVKLLERRGASALQLEDQVFPKRCGHFEGKEVVSAADMVARLHAAVDARTDENLIIIGRTDARATDGLDEAIERALRYKEAGADVLFVEAPRDRAEIERVARELPGPLLLNIVEGGRTPMIPADELGALGYSLVLYANAAMRGAMRGAQLVLASLREHGESRHVLDAMIGWSERQTLVNKPAYDALEQRYRVSPDASPDVSPDVTPDGARPEASHAL</sequence>
<dbReference type="FunFam" id="3.20.20.60:FF:000009">
    <property type="entry name" value="2-methylisocitrate lyase"/>
    <property type="match status" value="1"/>
</dbReference>
<dbReference type="GO" id="GO:0046421">
    <property type="term" value="F:methylisocitrate lyase activity"/>
    <property type="evidence" value="ECO:0007669"/>
    <property type="project" value="UniProtKB-ARBA"/>
</dbReference>
<evidence type="ECO:0000313" key="7">
    <source>
        <dbReference type="Proteomes" id="UP000234331"/>
    </source>
</evidence>
<dbReference type="AlphaFoldDB" id="A0A2I2KRT2"/>
<dbReference type="PANTHER" id="PTHR42905">
    <property type="entry name" value="PHOSPHOENOLPYRUVATE CARBOXYLASE"/>
    <property type="match status" value="1"/>
</dbReference>
<organism evidence="6 7">
    <name type="scientific">Frankia canadensis</name>
    <dbReference type="NCBI Taxonomy" id="1836972"/>
    <lineage>
        <taxon>Bacteria</taxon>
        <taxon>Bacillati</taxon>
        <taxon>Actinomycetota</taxon>
        <taxon>Actinomycetes</taxon>
        <taxon>Frankiales</taxon>
        <taxon>Frankiaceae</taxon>
        <taxon>Frankia</taxon>
    </lineage>
</organism>
<protein>
    <recommendedName>
        <fullName evidence="4">2-methylisocitrate lyase</fullName>
    </recommendedName>
</protein>
<evidence type="ECO:0000256" key="5">
    <source>
        <dbReference type="SAM" id="MobiDB-lite"/>
    </source>
</evidence>
<dbReference type="Proteomes" id="UP000234331">
    <property type="component" value="Unassembled WGS sequence"/>
</dbReference>
<dbReference type="InterPro" id="IPR039556">
    <property type="entry name" value="ICL/PEPM"/>
</dbReference>
<comment type="catalytic activity">
    <reaction evidence="2">
        <text>3-hydroxybutane-1,2,3-tricarboxylate = pyruvate + succinate</text>
        <dbReference type="Rhea" id="RHEA:57504"/>
        <dbReference type="ChEBI" id="CHEBI:15361"/>
        <dbReference type="ChEBI" id="CHEBI:30031"/>
        <dbReference type="ChEBI" id="CHEBI:141790"/>
    </reaction>
</comment>
<evidence type="ECO:0000256" key="4">
    <source>
        <dbReference type="ARBA" id="ARBA00073849"/>
    </source>
</evidence>
<evidence type="ECO:0000256" key="3">
    <source>
        <dbReference type="ARBA" id="ARBA00058526"/>
    </source>
</evidence>
<evidence type="ECO:0000256" key="2">
    <source>
        <dbReference type="ARBA" id="ARBA00051150"/>
    </source>
</evidence>
<proteinExistence type="inferred from homology"/>
<accession>A0A2I2KRT2</accession>
<evidence type="ECO:0000313" key="6">
    <source>
        <dbReference type="EMBL" id="SNQ48362.1"/>
    </source>
</evidence>
<comment type="function">
    <text evidence="3">Involved in the methylcitric acid cycle. Catalyzes the cleavage of 2-methylisocitrate to yield pyruvate and succinate.</text>
</comment>
<dbReference type="Gene3D" id="3.20.20.60">
    <property type="entry name" value="Phosphoenolpyruvate-binding domains"/>
    <property type="match status" value="1"/>
</dbReference>
<feature type="region of interest" description="Disordered" evidence="5">
    <location>
        <begin position="287"/>
        <end position="315"/>
    </location>
</feature>
<dbReference type="OrthoDB" id="9771433at2"/>
<dbReference type="RefSeq" id="WP_101832052.1">
    <property type="nucleotide sequence ID" value="NZ_FZMO01000158.1"/>
</dbReference>
<dbReference type="InterPro" id="IPR040442">
    <property type="entry name" value="Pyrv_kinase-like_dom_sf"/>
</dbReference>
<dbReference type="PANTHER" id="PTHR42905:SF5">
    <property type="entry name" value="CARBOXYVINYL-CARBOXYPHOSPHONATE PHOSPHORYLMUTASE, CHLOROPLASTIC"/>
    <property type="match status" value="1"/>
</dbReference>
<dbReference type="CDD" id="cd00377">
    <property type="entry name" value="ICL_PEPM"/>
    <property type="match status" value="1"/>
</dbReference>
<dbReference type="SUPFAM" id="SSF51621">
    <property type="entry name" value="Phosphoenolpyruvate/pyruvate domain"/>
    <property type="match status" value="1"/>
</dbReference>
<name>A0A2I2KRT2_9ACTN</name>
<gene>
    <name evidence="6" type="primary">Dml</name>
    <name evidence="6" type="ORF">FRACA_2400009</name>
</gene>
<evidence type="ECO:0000256" key="1">
    <source>
        <dbReference type="ARBA" id="ARBA00009282"/>
    </source>
</evidence>